<keyword evidence="1" id="KW-0560">Oxidoreductase</keyword>
<dbReference type="PANTHER" id="PTHR37563:SF2">
    <property type="entry name" value="PHYTANOYL-COA DIOXYGENASE FAMILY PROTEIN (AFU_ORTHOLOGUE AFUA_2G03330)"/>
    <property type="match status" value="1"/>
</dbReference>
<evidence type="ECO:0000313" key="1">
    <source>
        <dbReference type="EMBL" id="MCZ4094158.1"/>
    </source>
</evidence>
<keyword evidence="1" id="KW-0223">Dioxygenase</keyword>
<sequence length="282" mass="31715">MNTTATREARLDYNLAACVEALQRDGITGLKGAFSREWAEAMREDMMTAFWSAIQRPGGAVGRGPRRWYVEIHPQDLSGFVDLVTHPWVVDMCEAALGPDYQIVEIGFDVPFQGAKYQPWHRDFPSPPETYVERRITSLAFNLTGVDVTEDMGPFEIAPGTQWLDGREWKHEMFPPKEVWPEFQKLATRKYPKLGDISCRSALTIHRGTEHGSPIARPVLVLGADAPGAGHAELHDMMVTRDYYDALPEMVKKHLVCRVVDELIPVTQKHDIEGLVMGSTPT</sequence>
<reference evidence="1" key="1">
    <citation type="submission" date="2022-10" db="EMBL/GenBank/DDBJ databases">
        <title>Whole genome sequencing of three plant growth promoting bacteria isolated from Vachellia tortilis subsp. raddiana in Morocco.</title>
        <authorList>
            <person name="Hnini M."/>
            <person name="Zouagui R."/>
            <person name="Zouagui H."/>
            <person name="Chemao Elfihri M.-W."/>
            <person name="Ibrahimi A."/>
            <person name="Sbabou L."/>
            <person name="Aurag J."/>
        </authorList>
    </citation>
    <scope>NUCLEOTIDE SEQUENCE</scope>
    <source>
        <strain evidence="1">LMR678</strain>
    </source>
</reference>
<evidence type="ECO:0000313" key="2">
    <source>
        <dbReference type="Proteomes" id="UP001079430"/>
    </source>
</evidence>
<keyword evidence="2" id="KW-1185">Reference proteome</keyword>
<dbReference type="RefSeq" id="WP_269286134.1">
    <property type="nucleotide sequence ID" value="NZ_JAPVOI010000006.1"/>
</dbReference>
<dbReference type="GO" id="GO:0051213">
    <property type="term" value="F:dioxygenase activity"/>
    <property type="evidence" value="ECO:0007669"/>
    <property type="project" value="UniProtKB-KW"/>
</dbReference>
<comment type="caution">
    <text evidence="1">The sequence shown here is derived from an EMBL/GenBank/DDBJ whole genome shotgun (WGS) entry which is preliminary data.</text>
</comment>
<dbReference type="Proteomes" id="UP001079430">
    <property type="component" value="Unassembled WGS sequence"/>
</dbReference>
<name>A0ABT4KQB1_9HYPH</name>
<dbReference type="InterPro" id="IPR008775">
    <property type="entry name" value="Phytyl_CoA_dOase-like"/>
</dbReference>
<accession>A0ABT4KQB1</accession>
<dbReference type="InterPro" id="IPR051961">
    <property type="entry name" value="Fungal_Metabolite_Diox"/>
</dbReference>
<dbReference type="Pfam" id="PF05721">
    <property type="entry name" value="PhyH"/>
    <property type="match status" value="1"/>
</dbReference>
<proteinExistence type="predicted"/>
<dbReference type="PANTHER" id="PTHR37563">
    <property type="entry name" value="PHYTANOYL-COA DIOXYGENASE FAMILY PROTEIN (AFU_ORTHOLOGUE AFUA_2G03330)"/>
    <property type="match status" value="1"/>
</dbReference>
<organism evidence="1 2">
    <name type="scientific">Sinorhizobium psoraleae</name>
    <dbReference type="NCBI Taxonomy" id="520838"/>
    <lineage>
        <taxon>Bacteria</taxon>
        <taxon>Pseudomonadati</taxon>
        <taxon>Pseudomonadota</taxon>
        <taxon>Alphaproteobacteria</taxon>
        <taxon>Hyphomicrobiales</taxon>
        <taxon>Rhizobiaceae</taxon>
        <taxon>Sinorhizobium/Ensifer group</taxon>
        <taxon>Sinorhizobium</taxon>
    </lineage>
</organism>
<gene>
    <name evidence="1" type="ORF">O3W52_31050</name>
</gene>
<dbReference type="Gene3D" id="2.60.120.620">
    <property type="entry name" value="q2cbj1_9rhob like domain"/>
    <property type="match status" value="1"/>
</dbReference>
<dbReference type="SUPFAM" id="SSF51197">
    <property type="entry name" value="Clavaminate synthase-like"/>
    <property type="match status" value="1"/>
</dbReference>
<protein>
    <submittedName>
        <fullName evidence="1">Phytanoyl-CoA dioxygenase family protein</fullName>
    </submittedName>
</protein>
<dbReference type="EMBL" id="JAPVOI010000006">
    <property type="protein sequence ID" value="MCZ4094158.1"/>
    <property type="molecule type" value="Genomic_DNA"/>
</dbReference>